<dbReference type="PANTHER" id="PTHR13774">
    <property type="entry name" value="PHENAZINE BIOSYNTHESIS PROTEIN"/>
    <property type="match status" value="1"/>
</dbReference>
<dbReference type="NCBIfam" id="TIGR00654">
    <property type="entry name" value="PhzF_family"/>
    <property type="match status" value="1"/>
</dbReference>
<dbReference type="SUPFAM" id="SSF54506">
    <property type="entry name" value="Diaminopimelate epimerase-like"/>
    <property type="match status" value="1"/>
</dbReference>
<dbReference type="RefSeq" id="WP_147159682.1">
    <property type="nucleotide sequence ID" value="NZ_BJYR01000014.1"/>
</dbReference>
<keyword evidence="4" id="KW-1185">Reference proteome</keyword>
<evidence type="ECO:0000313" key="4">
    <source>
        <dbReference type="Proteomes" id="UP000321464"/>
    </source>
</evidence>
<dbReference type="Gene3D" id="3.10.310.10">
    <property type="entry name" value="Diaminopimelate Epimerase, Chain A, domain 1"/>
    <property type="match status" value="2"/>
</dbReference>
<dbReference type="PANTHER" id="PTHR13774:SF32">
    <property type="entry name" value="ANTISENSE-ENHANCING SEQUENCE 1"/>
    <property type="match status" value="1"/>
</dbReference>
<reference evidence="3 4" key="1">
    <citation type="submission" date="2019-07" db="EMBL/GenBank/DDBJ databases">
        <title>Whole genome shotgun sequence of Novosphingobium sediminis NBRC 106119.</title>
        <authorList>
            <person name="Hosoyama A."/>
            <person name="Uohara A."/>
            <person name="Ohji S."/>
            <person name="Ichikawa N."/>
        </authorList>
    </citation>
    <scope>NUCLEOTIDE SEQUENCE [LARGE SCALE GENOMIC DNA]</scope>
    <source>
        <strain evidence="3 4">NBRC 106119</strain>
    </source>
</reference>
<dbReference type="GO" id="GO:0005737">
    <property type="term" value="C:cytoplasm"/>
    <property type="evidence" value="ECO:0007669"/>
    <property type="project" value="TreeGrafter"/>
</dbReference>
<dbReference type="OrthoDB" id="9788221at2"/>
<evidence type="ECO:0000256" key="2">
    <source>
        <dbReference type="PIRSR" id="PIRSR016184-1"/>
    </source>
</evidence>
<evidence type="ECO:0000313" key="3">
    <source>
        <dbReference type="EMBL" id="GEO00364.1"/>
    </source>
</evidence>
<feature type="active site" evidence="2">
    <location>
        <position position="47"/>
    </location>
</feature>
<dbReference type="GO" id="GO:0016853">
    <property type="term" value="F:isomerase activity"/>
    <property type="evidence" value="ECO:0007669"/>
    <property type="project" value="TreeGrafter"/>
</dbReference>
<sequence length="292" mass="31067">MPSLDYVHVDVFADAPLRGNSLPVFHDAPDLASSTLLAITQELRHFEAIFLQPTGEANFMRARIFDLFEELAFAGHPLIGAAAVLQHRAAPATSGEWTFALSDRQVSVRVTHGEGGYFGLLDQGAPRFLGTVDARAEIAAAFGLGAEDLDDRLPIEFASTGLDYMVIPLRPDRIGTARIGADITALLRGHGAQFAVLLDPAAREIRHWNNDGIVEDVATGSAAGVVGAYCRKHGITQPGEPLLLAQGRFAGRPSQLEVSAESEGQTITRVLVGGPVAFVGRGALDFIPEPLA</sequence>
<dbReference type="Proteomes" id="UP000321464">
    <property type="component" value="Unassembled WGS sequence"/>
</dbReference>
<name>A0A512AL16_9SPHN</name>
<organism evidence="3 4">
    <name type="scientific">Novosphingobium sediminis</name>
    <dbReference type="NCBI Taxonomy" id="707214"/>
    <lineage>
        <taxon>Bacteria</taxon>
        <taxon>Pseudomonadati</taxon>
        <taxon>Pseudomonadota</taxon>
        <taxon>Alphaproteobacteria</taxon>
        <taxon>Sphingomonadales</taxon>
        <taxon>Sphingomonadaceae</taxon>
        <taxon>Novosphingobium</taxon>
    </lineage>
</organism>
<gene>
    <name evidence="3" type="ORF">NSE01_21960</name>
</gene>
<accession>A0A512AL16</accession>
<dbReference type="InterPro" id="IPR003719">
    <property type="entry name" value="Phenazine_PhzF-like"/>
</dbReference>
<dbReference type="Pfam" id="PF02567">
    <property type="entry name" value="PhzC-PhzF"/>
    <property type="match status" value="1"/>
</dbReference>
<dbReference type="AlphaFoldDB" id="A0A512AL16"/>
<evidence type="ECO:0000256" key="1">
    <source>
        <dbReference type="ARBA" id="ARBA00008270"/>
    </source>
</evidence>
<protein>
    <submittedName>
        <fullName evidence="3">Phenazine biosynthesis protein PhzF</fullName>
    </submittedName>
</protein>
<dbReference type="PIRSF" id="PIRSF016184">
    <property type="entry name" value="PhzC_PhzF"/>
    <property type="match status" value="1"/>
</dbReference>
<comment type="similarity">
    <text evidence="1">Belongs to the PhzF family.</text>
</comment>
<proteinExistence type="inferred from homology"/>
<dbReference type="EMBL" id="BJYR01000014">
    <property type="protein sequence ID" value="GEO00364.1"/>
    <property type="molecule type" value="Genomic_DNA"/>
</dbReference>
<comment type="caution">
    <text evidence="3">The sequence shown here is derived from an EMBL/GenBank/DDBJ whole genome shotgun (WGS) entry which is preliminary data.</text>
</comment>